<keyword evidence="4" id="KW-0206">Cytoskeleton</keyword>
<evidence type="ECO:0000313" key="7">
    <source>
        <dbReference type="Proteomes" id="UP001652620"/>
    </source>
</evidence>
<reference evidence="8" key="1">
    <citation type="submission" date="2025-08" db="UniProtKB">
        <authorList>
            <consortium name="RefSeq"/>
        </authorList>
    </citation>
    <scope>IDENTIFICATION</scope>
    <source>
        <tissue evidence="8">Adult</tissue>
    </source>
</reference>
<accession>A0A6J0RL95</accession>
<dbReference type="GO" id="GO:0005856">
    <property type="term" value="C:cytoskeleton"/>
    <property type="evidence" value="ECO:0007669"/>
    <property type="project" value="UniProtKB-SubCell"/>
</dbReference>
<proteinExistence type="inferred from homology"/>
<dbReference type="FunCoup" id="A0A6J0RL95">
    <property type="interactions" value="11"/>
</dbReference>
<evidence type="ECO:0000259" key="6">
    <source>
        <dbReference type="Pfam" id="PF06886"/>
    </source>
</evidence>
<comment type="similarity">
    <text evidence="2">Belongs to the TPX2 family.</text>
</comment>
<comment type="subcellular location">
    <subcellularLocation>
        <location evidence="1">Cytoplasm</location>
        <location evidence="1">Cytoskeleton</location>
    </subcellularLocation>
</comment>
<feature type="region of interest" description="Disordered" evidence="5">
    <location>
        <begin position="369"/>
        <end position="389"/>
    </location>
</feature>
<dbReference type="Pfam" id="PF06886">
    <property type="entry name" value="TPX2"/>
    <property type="match status" value="1"/>
</dbReference>
<dbReference type="RefSeq" id="XP_019848337.2">
    <property type="nucleotide sequence ID" value="XM_019992778.3"/>
</dbReference>
<evidence type="ECO:0000256" key="4">
    <source>
        <dbReference type="ARBA" id="ARBA00023212"/>
    </source>
</evidence>
<organism evidence="7 8">
    <name type="scientific">Bactrocera dorsalis</name>
    <name type="common">Oriental fruit fly</name>
    <name type="synonym">Dacus dorsalis</name>
    <dbReference type="NCBI Taxonomy" id="27457"/>
    <lineage>
        <taxon>Eukaryota</taxon>
        <taxon>Metazoa</taxon>
        <taxon>Ecdysozoa</taxon>
        <taxon>Arthropoda</taxon>
        <taxon>Hexapoda</taxon>
        <taxon>Insecta</taxon>
        <taxon>Pterygota</taxon>
        <taxon>Neoptera</taxon>
        <taxon>Endopterygota</taxon>
        <taxon>Diptera</taxon>
        <taxon>Brachycera</taxon>
        <taxon>Muscomorpha</taxon>
        <taxon>Tephritoidea</taxon>
        <taxon>Tephritidae</taxon>
        <taxon>Bactrocera</taxon>
        <taxon>Bactrocera</taxon>
    </lineage>
</organism>
<keyword evidence="7" id="KW-1185">Reference proteome</keyword>
<evidence type="ECO:0000256" key="3">
    <source>
        <dbReference type="ARBA" id="ARBA00022490"/>
    </source>
</evidence>
<evidence type="ECO:0000313" key="8">
    <source>
        <dbReference type="RefSeq" id="XP_019848337.2"/>
    </source>
</evidence>
<name>A0A6J0RL95_BACDO</name>
<dbReference type="OrthoDB" id="1684416at2759"/>
<protein>
    <submittedName>
        <fullName evidence="8">Targeting protein for Xklp2 isoform X1</fullName>
    </submittedName>
</protein>
<dbReference type="AlphaFoldDB" id="A0A6J0RL95"/>
<evidence type="ECO:0000256" key="1">
    <source>
        <dbReference type="ARBA" id="ARBA00004245"/>
    </source>
</evidence>
<keyword evidence="3" id="KW-0963">Cytoplasm</keyword>
<dbReference type="InParanoid" id="A0A6J0RL95"/>
<evidence type="ECO:0000256" key="5">
    <source>
        <dbReference type="SAM" id="MobiDB-lite"/>
    </source>
</evidence>
<dbReference type="Proteomes" id="UP001652620">
    <property type="component" value="Chromosome 4"/>
</dbReference>
<evidence type="ECO:0000256" key="2">
    <source>
        <dbReference type="ARBA" id="ARBA00005885"/>
    </source>
</evidence>
<gene>
    <name evidence="8" type="primary">LOC105233104</name>
</gene>
<feature type="domain" description="TPX2 C-terminal" evidence="6">
    <location>
        <begin position="349"/>
        <end position="408"/>
    </location>
</feature>
<dbReference type="InterPro" id="IPR027329">
    <property type="entry name" value="TPX2_C"/>
</dbReference>
<sequence length="410" mass="47068">MEYLSENMQAMTNNFNWDDIEVGNHALNHSQKFFAIKHIKHERLDESEEGMDLLKEIDAITLDDTFTSNADKENVNNTNSSIFDTKSPLKEIQQAILNDGNELDAQNTVGKMGQEQKDVKSIVQSGSPNNCLKEMKSQPANTLILSESLIARNKARINPSANKKALAESNTSDNEQTITKTIKLSESLIVRNKARINPGVKKEKVTNPSTAAAASTVSTGTIAKAITSSAPTAPHAYHCNELYKRRKEEQLQRYLDEERKKREFHSRPVPNFNACHKSLQQRKVLHAVTVPVTPQVLKKSRETEEKRKQKLEDIKQIHPPKFEPRPPTILHEEPFVPKKTQTVLVPCPFNLHSERRLQERKQYDANVQRAMEQKQKQVEIEEEERKRREEQRIKELRKLTTFKARPNPFK</sequence>
<feature type="compositionally biased region" description="Basic and acidic residues" evidence="5">
    <location>
        <begin position="371"/>
        <end position="389"/>
    </location>
</feature>
<dbReference type="GeneID" id="105233104"/>